<dbReference type="Proteomes" id="UP001157418">
    <property type="component" value="Unassembled WGS sequence"/>
</dbReference>
<keyword evidence="2" id="KW-1185">Reference proteome</keyword>
<organism evidence="1 2">
    <name type="scientific">Lactuca virosa</name>
    <dbReference type="NCBI Taxonomy" id="75947"/>
    <lineage>
        <taxon>Eukaryota</taxon>
        <taxon>Viridiplantae</taxon>
        <taxon>Streptophyta</taxon>
        <taxon>Embryophyta</taxon>
        <taxon>Tracheophyta</taxon>
        <taxon>Spermatophyta</taxon>
        <taxon>Magnoliopsida</taxon>
        <taxon>eudicotyledons</taxon>
        <taxon>Gunneridae</taxon>
        <taxon>Pentapetalae</taxon>
        <taxon>asterids</taxon>
        <taxon>campanulids</taxon>
        <taxon>Asterales</taxon>
        <taxon>Asteraceae</taxon>
        <taxon>Cichorioideae</taxon>
        <taxon>Cichorieae</taxon>
        <taxon>Lactucinae</taxon>
        <taxon>Lactuca</taxon>
    </lineage>
</organism>
<dbReference type="EMBL" id="CAKMRJ010001112">
    <property type="protein sequence ID" value="CAH1421429.1"/>
    <property type="molecule type" value="Genomic_DNA"/>
</dbReference>
<evidence type="ECO:0000313" key="2">
    <source>
        <dbReference type="Proteomes" id="UP001157418"/>
    </source>
</evidence>
<name>A0AAU9MBF0_9ASTR</name>
<gene>
    <name evidence="1" type="ORF">LVIROSA_LOCUS8834</name>
</gene>
<proteinExistence type="predicted"/>
<dbReference type="AlphaFoldDB" id="A0AAU9MBF0"/>
<sequence>MLRKKKYDDACRKEKYDDACTEKKYDEACSRITINSGVAPWTDLPHDYQELPIQYNIGVRMHLMCFFNFLISNITQAGFSLRWESSF</sequence>
<comment type="caution">
    <text evidence="1">The sequence shown here is derived from an EMBL/GenBank/DDBJ whole genome shotgun (WGS) entry which is preliminary data.</text>
</comment>
<reference evidence="1 2" key="1">
    <citation type="submission" date="2022-01" db="EMBL/GenBank/DDBJ databases">
        <authorList>
            <person name="Xiong W."/>
            <person name="Schranz E."/>
        </authorList>
    </citation>
    <scope>NUCLEOTIDE SEQUENCE [LARGE SCALE GENOMIC DNA]</scope>
</reference>
<protein>
    <submittedName>
        <fullName evidence="1">Uncharacterized protein</fullName>
    </submittedName>
</protein>
<evidence type="ECO:0000313" key="1">
    <source>
        <dbReference type="EMBL" id="CAH1421429.1"/>
    </source>
</evidence>
<accession>A0AAU9MBF0</accession>